<dbReference type="Gene3D" id="1.10.10.10">
    <property type="entry name" value="Winged helix-like DNA-binding domain superfamily/Winged helix DNA-binding domain"/>
    <property type="match status" value="2"/>
</dbReference>
<keyword evidence="4" id="KW-0131">Cell cycle</keyword>
<dbReference type="InterPro" id="IPR036390">
    <property type="entry name" value="WH_DNA-bd_sf"/>
</dbReference>
<dbReference type="GO" id="GO:0051301">
    <property type="term" value="P:cell division"/>
    <property type="evidence" value="ECO:0007669"/>
    <property type="project" value="UniProtKB-KW"/>
</dbReference>
<dbReference type="PANTHER" id="PTHR34298">
    <property type="entry name" value="SEGREGATION AND CONDENSATION PROTEIN B"/>
    <property type="match status" value="1"/>
</dbReference>
<keyword evidence="2" id="KW-0132">Cell division</keyword>
<dbReference type="EMBL" id="MFQZ01000001">
    <property type="protein sequence ID" value="OGH88785.1"/>
    <property type="molecule type" value="Genomic_DNA"/>
</dbReference>
<accession>A0A1F6NXZ6</accession>
<name>A0A1F6NXZ6_9BACT</name>
<sequence length="180" mass="20058">MLVSQLESILFVASKPLGVKKLAKALNVSAEEVLTVVTELRAKYNVENSGVVIVENNDEYQMVASPDNQTVAENFIKAEVSGELTRPQLETLTVISYCGPITKPELEQIRGVNCALILRNLMMRGLVKERDDATNLLPTYEVTMDYLRRLGLNSLHELPDYATLHNHEYLTAARATQPTV</sequence>
<proteinExistence type="predicted"/>
<dbReference type="Pfam" id="PF04079">
    <property type="entry name" value="SMC_ScpB"/>
    <property type="match status" value="1"/>
</dbReference>
<comment type="caution">
    <text evidence="5">The sequence shown here is derived from an EMBL/GenBank/DDBJ whole genome shotgun (WGS) entry which is preliminary data.</text>
</comment>
<gene>
    <name evidence="5" type="ORF">A3J93_01700</name>
</gene>
<evidence type="ECO:0000256" key="2">
    <source>
        <dbReference type="ARBA" id="ARBA00022618"/>
    </source>
</evidence>
<keyword evidence="3" id="KW-0159">Chromosome partition</keyword>
<dbReference type="STRING" id="1798704.A3J93_01700"/>
<dbReference type="InterPro" id="IPR005234">
    <property type="entry name" value="ScpB_csome_segregation"/>
</dbReference>
<evidence type="ECO:0000256" key="1">
    <source>
        <dbReference type="ARBA" id="ARBA00022490"/>
    </source>
</evidence>
<dbReference type="NCBIfam" id="TIGR00281">
    <property type="entry name" value="SMC-Scp complex subunit ScpB"/>
    <property type="match status" value="1"/>
</dbReference>
<dbReference type="Proteomes" id="UP000177907">
    <property type="component" value="Unassembled WGS sequence"/>
</dbReference>
<reference evidence="5 6" key="1">
    <citation type="journal article" date="2016" name="Nat. Commun.">
        <title>Thousands of microbial genomes shed light on interconnected biogeochemical processes in an aquifer system.</title>
        <authorList>
            <person name="Anantharaman K."/>
            <person name="Brown C.T."/>
            <person name="Hug L.A."/>
            <person name="Sharon I."/>
            <person name="Castelle C.J."/>
            <person name="Probst A.J."/>
            <person name="Thomas B.C."/>
            <person name="Singh A."/>
            <person name="Wilkins M.J."/>
            <person name="Karaoz U."/>
            <person name="Brodie E.L."/>
            <person name="Williams K.H."/>
            <person name="Hubbard S.S."/>
            <person name="Banfield J.F."/>
        </authorList>
    </citation>
    <scope>NUCLEOTIDE SEQUENCE [LARGE SCALE GENOMIC DNA]</scope>
</reference>
<evidence type="ECO:0000313" key="5">
    <source>
        <dbReference type="EMBL" id="OGH88785.1"/>
    </source>
</evidence>
<dbReference type="SUPFAM" id="SSF46785">
    <property type="entry name" value="Winged helix' DNA-binding domain"/>
    <property type="match status" value="2"/>
</dbReference>
<organism evidence="5 6">
    <name type="scientific">Candidatus Magasanikbacteria bacterium RIFOXYC2_FULL_42_28</name>
    <dbReference type="NCBI Taxonomy" id="1798704"/>
    <lineage>
        <taxon>Bacteria</taxon>
        <taxon>Candidatus Magasanikiibacteriota</taxon>
    </lineage>
</organism>
<evidence type="ECO:0000256" key="4">
    <source>
        <dbReference type="ARBA" id="ARBA00023306"/>
    </source>
</evidence>
<protein>
    <submittedName>
        <fullName evidence="5">SMC-Scp complex subunit ScpB</fullName>
    </submittedName>
</protein>
<evidence type="ECO:0000256" key="3">
    <source>
        <dbReference type="ARBA" id="ARBA00022829"/>
    </source>
</evidence>
<dbReference type="InterPro" id="IPR036388">
    <property type="entry name" value="WH-like_DNA-bd_sf"/>
</dbReference>
<dbReference type="PANTHER" id="PTHR34298:SF2">
    <property type="entry name" value="SEGREGATION AND CONDENSATION PROTEIN B"/>
    <property type="match status" value="1"/>
</dbReference>
<dbReference type="AlphaFoldDB" id="A0A1F6NXZ6"/>
<keyword evidence="1" id="KW-0963">Cytoplasm</keyword>
<dbReference type="GO" id="GO:0051304">
    <property type="term" value="P:chromosome separation"/>
    <property type="evidence" value="ECO:0007669"/>
    <property type="project" value="InterPro"/>
</dbReference>
<evidence type="ECO:0000313" key="6">
    <source>
        <dbReference type="Proteomes" id="UP000177907"/>
    </source>
</evidence>